<dbReference type="EMBL" id="PFEF01000006">
    <property type="protein sequence ID" value="PJE64391.1"/>
    <property type="molecule type" value="Genomic_DNA"/>
</dbReference>
<gene>
    <name evidence="1" type="ORF">COU90_03005</name>
</gene>
<dbReference type="Gene3D" id="3.30.428.10">
    <property type="entry name" value="HIT-like"/>
    <property type="match status" value="1"/>
</dbReference>
<accession>A0A2M8KWW3</accession>
<evidence type="ECO:0000313" key="1">
    <source>
        <dbReference type="EMBL" id="PJE64391.1"/>
    </source>
</evidence>
<reference evidence="2" key="1">
    <citation type="submission" date="2017-09" db="EMBL/GenBank/DDBJ databases">
        <title>Depth-based differentiation of microbial function through sediment-hosted aquifers and enrichment of novel symbionts in the deep terrestrial subsurface.</title>
        <authorList>
            <person name="Probst A.J."/>
            <person name="Ladd B."/>
            <person name="Jarett J.K."/>
            <person name="Geller-Mcgrath D.E."/>
            <person name="Sieber C.M.K."/>
            <person name="Emerson J.B."/>
            <person name="Anantharaman K."/>
            <person name="Thomas B.C."/>
            <person name="Malmstrom R."/>
            <person name="Stieglmeier M."/>
            <person name="Klingl A."/>
            <person name="Woyke T."/>
            <person name="Ryan C.M."/>
            <person name="Banfield J.F."/>
        </authorList>
    </citation>
    <scope>NUCLEOTIDE SEQUENCE [LARGE SCALE GENOMIC DNA]</scope>
</reference>
<dbReference type="InterPro" id="IPR036265">
    <property type="entry name" value="HIT-like_sf"/>
</dbReference>
<evidence type="ECO:0000313" key="2">
    <source>
        <dbReference type="Proteomes" id="UP000229098"/>
    </source>
</evidence>
<name>A0A2M8KWW3_9BACT</name>
<evidence type="ECO:0008006" key="3">
    <source>
        <dbReference type="Google" id="ProtNLM"/>
    </source>
</evidence>
<proteinExistence type="predicted"/>
<dbReference type="Proteomes" id="UP000229098">
    <property type="component" value="Unassembled WGS sequence"/>
</dbReference>
<sequence length="247" mass="29324">MRRMRWQSWALGFSLLYILVKGFGSSEYASMVTPARFYIQSYFVETRLVVYEGEYWRVVLHEKQNPHFLRSIVRLKRVCESPVCLTSAERRERDEIELVLHTLVLRYGATYTNFMRLMNNAYRSPIPMPVMHYHFIPRYKTPFSFGEIYFHDKAYGRHYSENEEKPVPPALMLLIKNIVGKEFKDRMPKPSAEVAFFLKKRKNHGMVFCRFQIKIFRNLRGRISVAHLVERFDMPPAYQTCTAEGGK</sequence>
<dbReference type="SUPFAM" id="SSF54197">
    <property type="entry name" value="HIT-like"/>
    <property type="match status" value="1"/>
</dbReference>
<dbReference type="AlphaFoldDB" id="A0A2M8KWW3"/>
<organism evidence="1 2">
    <name type="scientific">Candidatus Ryanbacteria bacterium CG10_big_fil_rev_8_21_14_0_10_43_42</name>
    <dbReference type="NCBI Taxonomy" id="1974864"/>
    <lineage>
        <taxon>Bacteria</taxon>
        <taxon>Candidatus Ryaniibacteriota</taxon>
    </lineage>
</organism>
<comment type="caution">
    <text evidence="1">The sequence shown here is derived from an EMBL/GenBank/DDBJ whole genome shotgun (WGS) entry which is preliminary data.</text>
</comment>
<protein>
    <recommendedName>
        <fullName evidence="3">HIT domain-containing protein</fullName>
    </recommendedName>
</protein>